<dbReference type="EMBL" id="CAEY01001380">
    <property type="status" value="NOT_ANNOTATED_CDS"/>
    <property type="molecule type" value="Genomic_DNA"/>
</dbReference>
<gene>
    <name evidence="2" type="primary">107359845</name>
</gene>
<reference evidence="3" key="1">
    <citation type="submission" date="2011-08" db="EMBL/GenBank/DDBJ databases">
        <authorList>
            <person name="Rombauts S."/>
        </authorList>
    </citation>
    <scope>NUCLEOTIDE SEQUENCE</scope>
    <source>
        <strain evidence="3">London</strain>
    </source>
</reference>
<dbReference type="OMA" id="TPTCEEN"/>
<dbReference type="KEGG" id="tut:107359845"/>
<feature type="compositionally biased region" description="Low complexity" evidence="1">
    <location>
        <begin position="186"/>
        <end position="207"/>
    </location>
</feature>
<keyword evidence="3" id="KW-1185">Reference proteome</keyword>
<dbReference type="STRING" id="32264.T1K3I6"/>
<accession>T1K3I6</accession>
<sequence>MFSFHKPKIYRSISGCCICKAKSSSSRFTDSKKYEAEFEKCFRISEKRSGEICNACVLLVKRWKKLPPGTARNWRHVVDARAGPGTKSMKYAKLNHSNSSPLTSSTNAKKHQKPKKLKSSLIDFSDIQGDNFHVPSRRIPSPIQSDSSDLDGDSDEDDYLSDLDDEGKEQGAEGAFNSPKKKLRSSSKSPISNGLLSPSSSSSTSRRNLAKRTKPPTSSLSKVSSFLDMSFWRKEKICCGIIFKGPNNELLIYPKLLKPCSCRLKMTEAKSNSTGSGASDTASITSTSQIEEDTNSNASSTANYSL</sequence>
<dbReference type="EnsemblMetazoa" id="tetur04g08810.1">
    <property type="protein sequence ID" value="tetur04g08810.1"/>
    <property type="gene ID" value="tetur04g08810"/>
</dbReference>
<reference evidence="2" key="2">
    <citation type="submission" date="2015-06" db="UniProtKB">
        <authorList>
            <consortium name="EnsemblMetazoa"/>
        </authorList>
    </citation>
    <scope>IDENTIFICATION</scope>
</reference>
<name>T1K3I6_TETUR</name>
<evidence type="ECO:0000256" key="1">
    <source>
        <dbReference type="SAM" id="MobiDB-lite"/>
    </source>
</evidence>
<dbReference type="PANTHER" id="PTHR13422:SF12">
    <property type="entry name" value="SIN3-HDAC COMPLEX-ASSOCIATED FACTOR"/>
    <property type="match status" value="1"/>
</dbReference>
<dbReference type="AlphaFoldDB" id="T1K3I6"/>
<feature type="region of interest" description="Disordered" evidence="1">
    <location>
        <begin position="270"/>
        <end position="306"/>
    </location>
</feature>
<dbReference type="Proteomes" id="UP000015104">
    <property type="component" value="Unassembled WGS sequence"/>
</dbReference>
<evidence type="ECO:0000313" key="3">
    <source>
        <dbReference type="Proteomes" id="UP000015104"/>
    </source>
</evidence>
<feature type="compositionally biased region" description="Basic residues" evidence="1">
    <location>
        <begin position="108"/>
        <end position="118"/>
    </location>
</feature>
<evidence type="ECO:0000313" key="2">
    <source>
        <dbReference type="EnsemblMetazoa" id="tetur04g08810.1"/>
    </source>
</evidence>
<protein>
    <recommendedName>
        <fullName evidence="4">Protein FAM60A</fullName>
    </recommendedName>
</protein>
<proteinExistence type="predicted"/>
<dbReference type="InterPro" id="IPR026065">
    <property type="entry name" value="FAM60A"/>
</dbReference>
<feature type="compositionally biased region" description="Acidic residues" evidence="1">
    <location>
        <begin position="148"/>
        <end position="167"/>
    </location>
</feature>
<dbReference type="eggNOG" id="ENOG502QSAG">
    <property type="taxonomic scope" value="Eukaryota"/>
</dbReference>
<dbReference type="HOGENOM" id="CLU_049492_1_0_1"/>
<dbReference type="PANTHER" id="PTHR13422">
    <property type="entry name" value="SIN3-HDAC COMPLEX-ASSOCIATED FACTOR"/>
    <property type="match status" value="1"/>
</dbReference>
<feature type="compositionally biased region" description="Polar residues" evidence="1">
    <location>
        <begin position="270"/>
        <end position="289"/>
    </location>
</feature>
<feature type="compositionally biased region" description="Low complexity" evidence="1">
    <location>
        <begin position="295"/>
        <end position="306"/>
    </location>
</feature>
<dbReference type="Pfam" id="PF15396">
    <property type="entry name" value="FAM60A"/>
    <property type="match status" value="1"/>
</dbReference>
<dbReference type="GO" id="GO:0030336">
    <property type="term" value="P:negative regulation of cell migration"/>
    <property type="evidence" value="ECO:0007669"/>
    <property type="project" value="TreeGrafter"/>
</dbReference>
<feature type="region of interest" description="Disordered" evidence="1">
    <location>
        <begin position="132"/>
        <end position="221"/>
    </location>
</feature>
<organism evidence="2 3">
    <name type="scientific">Tetranychus urticae</name>
    <name type="common">Two-spotted spider mite</name>
    <dbReference type="NCBI Taxonomy" id="32264"/>
    <lineage>
        <taxon>Eukaryota</taxon>
        <taxon>Metazoa</taxon>
        <taxon>Ecdysozoa</taxon>
        <taxon>Arthropoda</taxon>
        <taxon>Chelicerata</taxon>
        <taxon>Arachnida</taxon>
        <taxon>Acari</taxon>
        <taxon>Acariformes</taxon>
        <taxon>Trombidiformes</taxon>
        <taxon>Prostigmata</taxon>
        <taxon>Eleutherengona</taxon>
        <taxon>Raphignathae</taxon>
        <taxon>Tetranychoidea</taxon>
        <taxon>Tetranychidae</taxon>
        <taxon>Tetranychus</taxon>
    </lineage>
</organism>
<dbReference type="OrthoDB" id="10023333at2759"/>
<evidence type="ECO:0008006" key="4">
    <source>
        <dbReference type="Google" id="ProtNLM"/>
    </source>
</evidence>
<feature type="region of interest" description="Disordered" evidence="1">
    <location>
        <begin position="85"/>
        <end position="118"/>
    </location>
</feature>
<feature type="compositionally biased region" description="Polar residues" evidence="1">
    <location>
        <begin position="95"/>
        <end position="107"/>
    </location>
</feature>
<dbReference type="GO" id="GO:0070822">
    <property type="term" value="C:Sin3-type complex"/>
    <property type="evidence" value="ECO:0007669"/>
    <property type="project" value="TreeGrafter"/>
</dbReference>